<evidence type="ECO:0000256" key="2">
    <source>
        <dbReference type="SAM" id="SignalP"/>
    </source>
</evidence>
<evidence type="ECO:0000313" key="5">
    <source>
        <dbReference type="EMBL" id="TKG04078.1"/>
    </source>
</evidence>
<protein>
    <submittedName>
        <fullName evidence="5">DUF1090 domain-containing protein</fullName>
    </submittedName>
</protein>
<proteinExistence type="predicted"/>
<dbReference type="EMBL" id="SYVO01000087">
    <property type="protein sequence ID" value="TKG04078.1"/>
    <property type="molecule type" value="Genomic_DNA"/>
</dbReference>
<evidence type="ECO:0000256" key="1">
    <source>
        <dbReference type="SAM" id="Coils"/>
    </source>
</evidence>
<comment type="caution">
    <text evidence="4">The sequence shown here is derived from an EMBL/GenBank/DDBJ whole genome shotgun (WGS) entry which is preliminary data.</text>
</comment>
<dbReference type="Proteomes" id="UP000235746">
    <property type="component" value="Unassembled WGS sequence"/>
</dbReference>
<evidence type="ECO:0000313" key="3">
    <source>
        <dbReference type="EMBL" id="PME29434.1"/>
    </source>
</evidence>
<reference evidence="5 8" key="5">
    <citation type="submission" date="2019-04" db="EMBL/GenBank/DDBJ databases">
        <title>A reverse ecology approach based on a biological definition of microbial populations.</title>
        <authorList>
            <person name="Arevalo P."/>
            <person name="Vaninsberghe D."/>
            <person name="Elsherbini J."/>
            <person name="Gore J."/>
            <person name="Polz M."/>
        </authorList>
    </citation>
    <scope>NUCLEOTIDE SEQUENCE [LARGE SCALE GENOMIC DNA]</scope>
    <source>
        <strain evidence="5 8">10N.222.48.A1</strain>
    </source>
</reference>
<gene>
    <name evidence="4" type="ORF">BCT74_18235</name>
    <name evidence="3" type="ORF">BCV38_04975</name>
    <name evidence="5" type="ORF">FCV91_20555</name>
</gene>
<dbReference type="EMBL" id="MCSB01000013">
    <property type="protein sequence ID" value="PME29434.1"/>
    <property type="molecule type" value="Genomic_DNA"/>
</dbReference>
<feature type="coiled-coil region" evidence="1">
    <location>
        <begin position="73"/>
        <end position="126"/>
    </location>
</feature>
<dbReference type="InterPro" id="IPR009468">
    <property type="entry name" value="DUF1090"/>
</dbReference>
<dbReference type="GeneID" id="69649214"/>
<evidence type="ECO:0000313" key="4">
    <source>
        <dbReference type="EMBL" id="PML57839.1"/>
    </source>
</evidence>
<reference evidence="4 7" key="4">
    <citation type="journal article" date="2018" name="Nature">
        <title>A major lineage of non-tailed dsDNA viruses as unrecognized killers of marine bacteria.</title>
        <authorList>
            <person name="Kauffman K.M."/>
            <person name="Hussain F.A."/>
            <person name="Yang J."/>
            <person name="Arevalo P."/>
            <person name="Brown J.M."/>
            <person name="Chang W.K."/>
            <person name="VanInsberghe D."/>
            <person name="Elsherbini J."/>
            <person name="Sharma R.S."/>
            <person name="Cutler M.B."/>
            <person name="Kelly L."/>
            <person name="Polz M.F."/>
        </authorList>
    </citation>
    <scope>NUCLEOTIDE SEQUENCE</scope>
    <source>
        <strain evidence="4">10N.261.51.B8</strain>
        <strain evidence="3 7">10N.286.55.E1</strain>
    </source>
</reference>
<evidence type="ECO:0000313" key="8">
    <source>
        <dbReference type="Proteomes" id="UP000305840"/>
    </source>
</evidence>
<feature type="signal peptide" evidence="2">
    <location>
        <begin position="1"/>
        <end position="21"/>
    </location>
</feature>
<evidence type="ECO:0000313" key="7">
    <source>
        <dbReference type="Proteomes" id="UP000239763"/>
    </source>
</evidence>
<evidence type="ECO:0000313" key="6">
    <source>
        <dbReference type="Proteomes" id="UP000235746"/>
    </source>
</evidence>
<dbReference type="Pfam" id="PF06476">
    <property type="entry name" value="DUF1090"/>
    <property type="match status" value="1"/>
</dbReference>
<organism evidence="4 6">
    <name type="scientific">Vibrio lentus</name>
    <dbReference type="NCBI Taxonomy" id="136468"/>
    <lineage>
        <taxon>Bacteria</taxon>
        <taxon>Pseudomonadati</taxon>
        <taxon>Pseudomonadota</taxon>
        <taxon>Gammaproteobacteria</taxon>
        <taxon>Vibrionales</taxon>
        <taxon>Vibrionaceae</taxon>
        <taxon>Vibrio</taxon>
    </lineage>
</organism>
<dbReference type="AlphaFoldDB" id="A0A1R3ECH8"/>
<keyword evidence="1" id="KW-0175">Coiled coil</keyword>
<keyword evidence="7" id="KW-1185">Reference proteome</keyword>
<reference evidence="6" key="1">
    <citation type="submission" date="2016-07" db="EMBL/GenBank/DDBJ databases">
        <title>Nontailed viruses are major unrecognized killers of bacteria in the ocean.</title>
        <authorList>
            <person name="Kauffman K."/>
            <person name="Hussain F."/>
            <person name="Yang J."/>
            <person name="Arevalo P."/>
            <person name="Brown J."/>
            <person name="Cutler M."/>
            <person name="Kelly L."/>
            <person name="Polz M.F."/>
        </authorList>
    </citation>
    <scope>NUCLEOTIDE SEQUENCE [LARGE SCALE GENOMIC DNA]</scope>
    <source>
        <strain evidence="6">10N.261.51.B8</strain>
    </source>
</reference>
<dbReference type="Proteomes" id="UP000305840">
    <property type="component" value="Unassembled WGS sequence"/>
</dbReference>
<sequence>MSKHTIKVLLPLLLLPLSAFASDCSQKIGCEKKACEIEMKIEIAKANGYDNKLEGLTDALDQVNTYCTNEELKSELIDDIEDAQEEIVEYKEELQEAQDFNEDDKVAKYQRKISEEKAKVEEYKQELSTLD</sequence>
<reference evidence="4" key="3">
    <citation type="submission" date="2016-07" db="EMBL/GenBank/DDBJ databases">
        <authorList>
            <person name="Wan K."/>
            <person name="Booth B."/>
            <person name="Spirohn K."/>
            <person name="Hao T."/>
            <person name="Hu Y."/>
            <person name="Calderwood M."/>
            <person name="Hill D."/>
            <person name="Mohr S."/>
            <person name="Vidal M."/>
            <person name="Celniker S."/>
            <person name="Perrimon N."/>
        </authorList>
    </citation>
    <scope>NUCLEOTIDE SEQUENCE</scope>
    <source>
        <strain evidence="4">10N.261.51.B8</strain>
    </source>
</reference>
<dbReference type="EMBL" id="MCYL01000010">
    <property type="protein sequence ID" value="PML57839.1"/>
    <property type="molecule type" value="Genomic_DNA"/>
</dbReference>
<dbReference type="Proteomes" id="UP000239763">
    <property type="component" value="Unassembled WGS sequence"/>
</dbReference>
<keyword evidence="2" id="KW-0732">Signal</keyword>
<reference evidence="3" key="2">
    <citation type="submission" date="2016-07" db="EMBL/GenBank/DDBJ databases">
        <authorList>
            <person name="Kauffman K."/>
            <person name="Arevalo P."/>
            <person name="Polz M.F."/>
        </authorList>
    </citation>
    <scope>NUCLEOTIDE SEQUENCE</scope>
    <source>
        <strain evidence="3">10N.286.55.E1</strain>
    </source>
</reference>
<name>A0A1R3ECH8_9VIBR</name>
<dbReference type="RefSeq" id="WP_017109773.1">
    <property type="nucleotide sequence ID" value="NZ_AP025499.1"/>
</dbReference>
<feature type="chain" id="PRO_5015069299" evidence="2">
    <location>
        <begin position="22"/>
        <end position="131"/>
    </location>
</feature>
<accession>A0A1R3ECH8</accession>